<evidence type="ECO:0000256" key="2">
    <source>
        <dbReference type="SAM" id="Phobius"/>
    </source>
</evidence>
<proteinExistence type="predicted"/>
<dbReference type="Pfam" id="PF01471">
    <property type="entry name" value="PG_binding_1"/>
    <property type="match status" value="1"/>
</dbReference>
<evidence type="ECO:0000313" key="5">
    <source>
        <dbReference type="Proteomes" id="UP001552527"/>
    </source>
</evidence>
<feature type="region of interest" description="Disordered" evidence="1">
    <location>
        <begin position="1"/>
        <end position="118"/>
    </location>
</feature>
<keyword evidence="2" id="KW-0472">Membrane</keyword>
<keyword evidence="2" id="KW-0812">Transmembrane</keyword>
<dbReference type="RefSeq" id="WP_364023529.1">
    <property type="nucleotide sequence ID" value="NZ_JBFATD010000013.1"/>
</dbReference>
<dbReference type="Gene3D" id="1.10.101.10">
    <property type="entry name" value="PGBD-like superfamily/PGBD"/>
    <property type="match status" value="1"/>
</dbReference>
<evidence type="ECO:0000256" key="1">
    <source>
        <dbReference type="SAM" id="MobiDB-lite"/>
    </source>
</evidence>
<protein>
    <submittedName>
        <fullName evidence="4">Peptidoglycan-binding protein</fullName>
    </submittedName>
</protein>
<comment type="caution">
    <text evidence="4">The sequence shown here is derived from an EMBL/GenBank/DDBJ whole genome shotgun (WGS) entry which is preliminary data.</text>
</comment>
<sequence>MTLKAIGPDAAKPDKATRGPAPAAPDAGGAADTATAPREQAGHTDSPAGAAPGGPRESVDGGVPESPDATVALRAVRPEGAAPGTPSREDRTSVLPTPLAPGTAPPNADDLGLFDDATRPLRTVSAGAAVPRPEVAASRNRRRRGALIAASGAVVAVLGAAGWASGLFSYETPSRNTAAPDDVRASVPDAASEASSAQPSSEAPSASPGASASASQSPSASASASGSPSPSASSSAPSASATAEPSVTPSADGASSAPAVAPEPEEPVDTAPVLRRGDRGPEVVELQQRLREVWLYQGDADGRYSHRVEEAVRHYQWSRGIDEELGVYGPQTRSRLESETGAS</sequence>
<feature type="compositionally biased region" description="Low complexity" evidence="1">
    <location>
        <begin position="190"/>
        <end position="262"/>
    </location>
</feature>
<feature type="domain" description="Peptidoglycan binding-like" evidence="3">
    <location>
        <begin position="279"/>
        <end position="336"/>
    </location>
</feature>
<keyword evidence="5" id="KW-1185">Reference proteome</keyword>
<name>A0ABV3JH56_9ACTN</name>
<reference evidence="4 5" key="1">
    <citation type="submission" date="2024-06" db="EMBL/GenBank/DDBJ databases">
        <title>The Natural Products Discovery Center: Release of the First 8490 Sequenced Strains for Exploring Actinobacteria Biosynthetic Diversity.</title>
        <authorList>
            <person name="Kalkreuter E."/>
            <person name="Kautsar S.A."/>
            <person name="Yang D."/>
            <person name="Bader C.D."/>
            <person name="Teijaro C.N."/>
            <person name="Fluegel L."/>
            <person name="Davis C.M."/>
            <person name="Simpson J.R."/>
            <person name="Lauterbach L."/>
            <person name="Steele A.D."/>
            <person name="Gui C."/>
            <person name="Meng S."/>
            <person name="Li G."/>
            <person name="Viehrig K."/>
            <person name="Ye F."/>
            <person name="Su P."/>
            <person name="Kiefer A.F."/>
            <person name="Nichols A."/>
            <person name="Cepeda A.J."/>
            <person name="Yan W."/>
            <person name="Fan B."/>
            <person name="Jiang Y."/>
            <person name="Adhikari A."/>
            <person name="Zheng C.-J."/>
            <person name="Schuster L."/>
            <person name="Cowan T.M."/>
            <person name="Smanski M.J."/>
            <person name="Chevrette M.G."/>
            <person name="De Carvalho L.P.S."/>
            <person name="Shen B."/>
        </authorList>
    </citation>
    <scope>NUCLEOTIDE SEQUENCE [LARGE SCALE GENOMIC DNA]</scope>
    <source>
        <strain evidence="4 5">NPDC052768</strain>
    </source>
</reference>
<dbReference type="SUPFAM" id="SSF47090">
    <property type="entry name" value="PGBD-like"/>
    <property type="match status" value="1"/>
</dbReference>
<keyword evidence="2" id="KW-1133">Transmembrane helix</keyword>
<dbReference type="InterPro" id="IPR002477">
    <property type="entry name" value="Peptidoglycan-bd-like"/>
</dbReference>
<evidence type="ECO:0000313" key="4">
    <source>
        <dbReference type="EMBL" id="MEV5247474.1"/>
    </source>
</evidence>
<feature type="compositionally biased region" description="Low complexity" evidence="1">
    <location>
        <begin position="95"/>
        <end position="106"/>
    </location>
</feature>
<dbReference type="Proteomes" id="UP001552527">
    <property type="component" value="Unassembled WGS sequence"/>
</dbReference>
<dbReference type="EMBL" id="JBFATE010000008">
    <property type="protein sequence ID" value="MEV5247474.1"/>
    <property type="molecule type" value="Genomic_DNA"/>
</dbReference>
<gene>
    <name evidence="4" type="ORF">AB0K95_19740</name>
</gene>
<feature type="transmembrane region" description="Helical" evidence="2">
    <location>
        <begin position="146"/>
        <end position="170"/>
    </location>
</feature>
<feature type="compositionally biased region" description="Low complexity" evidence="1">
    <location>
        <begin position="18"/>
        <end position="38"/>
    </location>
</feature>
<dbReference type="InterPro" id="IPR036365">
    <property type="entry name" value="PGBD-like_sf"/>
</dbReference>
<evidence type="ECO:0000259" key="3">
    <source>
        <dbReference type="Pfam" id="PF01471"/>
    </source>
</evidence>
<organism evidence="4 5">
    <name type="scientific">Streptomyces werraensis</name>
    <dbReference type="NCBI Taxonomy" id="68284"/>
    <lineage>
        <taxon>Bacteria</taxon>
        <taxon>Bacillati</taxon>
        <taxon>Actinomycetota</taxon>
        <taxon>Actinomycetes</taxon>
        <taxon>Kitasatosporales</taxon>
        <taxon>Streptomycetaceae</taxon>
        <taxon>Streptomyces</taxon>
    </lineage>
</organism>
<accession>A0ABV3JH56</accession>
<feature type="region of interest" description="Disordered" evidence="1">
    <location>
        <begin position="171"/>
        <end position="280"/>
    </location>
</feature>
<dbReference type="InterPro" id="IPR036366">
    <property type="entry name" value="PGBDSf"/>
</dbReference>